<dbReference type="RefSeq" id="WP_086157279.1">
    <property type="nucleotide sequence ID" value="NZ_CP021121.1"/>
</dbReference>
<reference evidence="2 3" key="1">
    <citation type="submission" date="2017-05" db="EMBL/GenBank/DDBJ databases">
        <title>Complete genome sequence of Streptomyces sp. SCSIO 03032 revealed the diverse biosynthetic pathways for its bioactive secondary metabolites.</title>
        <authorList>
            <person name="Ma L."/>
            <person name="Zhu Y."/>
            <person name="Zhang W."/>
            <person name="Zhang G."/>
            <person name="Tian X."/>
            <person name="Zhang S."/>
            <person name="Zhang C."/>
        </authorList>
    </citation>
    <scope>NUCLEOTIDE SEQUENCE [LARGE SCALE GENOMIC DNA]</scope>
    <source>
        <strain evidence="2 3">SCSIO 03032</strain>
    </source>
</reference>
<evidence type="ECO:0000313" key="3">
    <source>
        <dbReference type="Proteomes" id="UP000194218"/>
    </source>
</evidence>
<sequence length="148" mass="15380">MDEELAALAAAGAATLVAAMTTDLWQSTREAVVGLFRRAGRGRRATVAAQLDNNAALVESCGTPDEVRQALLGFWTAELGELLRSEPSCRSSLARLVEEAGTPGLRGGGAIRPTGRPHLEQRNSASDGGTVFAVQGGDQPHYSPPPGS</sequence>
<dbReference type="KEGG" id="smao:CAG99_01955"/>
<name>A0A1W7CSJ4_9ACTN</name>
<proteinExistence type="predicted"/>
<keyword evidence="3" id="KW-1185">Reference proteome</keyword>
<dbReference type="OrthoDB" id="4245249at2"/>
<organism evidence="2 3">
    <name type="scientific">Streptomyces marincola</name>
    <dbReference type="NCBI Taxonomy" id="2878388"/>
    <lineage>
        <taxon>Bacteria</taxon>
        <taxon>Bacillati</taxon>
        <taxon>Actinomycetota</taxon>
        <taxon>Actinomycetes</taxon>
        <taxon>Kitasatosporales</taxon>
        <taxon>Streptomycetaceae</taxon>
        <taxon>Streptomyces</taxon>
    </lineage>
</organism>
<protein>
    <submittedName>
        <fullName evidence="2">Uncharacterized protein</fullName>
    </submittedName>
</protein>
<evidence type="ECO:0000256" key="1">
    <source>
        <dbReference type="SAM" id="MobiDB-lite"/>
    </source>
</evidence>
<dbReference type="Proteomes" id="UP000194218">
    <property type="component" value="Chromosome"/>
</dbReference>
<accession>A0A1W7CSJ4</accession>
<dbReference type="EMBL" id="CP021121">
    <property type="protein sequence ID" value="ARQ67758.1"/>
    <property type="molecule type" value="Genomic_DNA"/>
</dbReference>
<feature type="region of interest" description="Disordered" evidence="1">
    <location>
        <begin position="102"/>
        <end position="148"/>
    </location>
</feature>
<dbReference type="AlphaFoldDB" id="A0A1W7CSJ4"/>
<gene>
    <name evidence="2" type="ORF">CAG99_01955</name>
</gene>
<evidence type="ECO:0000313" key="2">
    <source>
        <dbReference type="EMBL" id="ARQ67758.1"/>
    </source>
</evidence>